<keyword evidence="3" id="KW-0732">Signal</keyword>
<feature type="domain" description="Periplasmic binding protein" evidence="4">
    <location>
        <begin position="46"/>
        <end position="236"/>
    </location>
</feature>
<dbReference type="Pfam" id="PF13407">
    <property type="entry name" value="Peripla_BP_4"/>
    <property type="match status" value="1"/>
</dbReference>
<comment type="similarity">
    <text evidence="2">Belongs to the bacterial solute-binding protein 2 family.</text>
</comment>
<dbReference type="GO" id="GO:0030246">
    <property type="term" value="F:carbohydrate binding"/>
    <property type="evidence" value="ECO:0007669"/>
    <property type="project" value="TreeGrafter"/>
</dbReference>
<proteinExistence type="inferred from homology"/>
<evidence type="ECO:0000256" key="1">
    <source>
        <dbReference type="ARBA" id="ARBA00004196"/>
    </source>
</evidence>
<comment type="caution">
    <text evidence="5">The sequence shown here is derived from an EMBL/GenBank/DDBJ whole genome shotgun (WGS) entry which is preliminary data.</text>
</comment>
<evidence type="ECO:0000256" key="3">
    <source>
        <dbReference type="SAM" id="SignalP"/>
    </source>
</evidence>
<dbReference type="AlphaFoldDB" id="A6DTR7"/>
<name>A6DTR7_9BACT</name>
<organism evidence="5 6">
    <name type="scientific">Lentisphaera araneosa HTCC2155</name>
    <dbReference type="NCBI Taxonomy" id="313628"/>
    <lineage>
        <taxon>Bacteria</taxon>
        <taxon>Pseudomonadati</taxon>
        <taxon>Lentisphaerota</taxon>
        <taxon>Lentisphaeria</taxon>
        <taxon>Lentisphaerales</taxon>
        <taxon>Lentisphaeraceae</taxon>
        <taxon>Lentisphaera</taxon>
    </lineage>
</organism>
<dbReference type="PANTHER" id="PTHR30036:SF7">
    <property type="entry name" value="ABC TRANSPORTER PERIPLASMIC-BINDING PROTEIN YPHF"/>
    <property type="match status" value="1"/>
</dbReference>
<dbReference type="EMBL" id="ABCK01000040">
    <property type="protein sequence ID" value="EDM24994.1"/>
    <property type="molecule type" value="Genomic_DNA"/>
</dbReference>
<comment type="subcellular location">
    <subcellularLocation>
        <location evidence="1">Cell envelope</location>
    </subcellularLocation>
</comment>
<dbReference type="GO" id="GO:0030288">
    <property type="term" value="C:outer membrane-bounded periplasmic space"/>
    <property type="evidence" value="ECO:0007669"/>
    <property type="project" value="TreeGrafter"/>
</dbReference>
<gene>
    <name evidence="5" type="ORF">LNTAR_08011</name>
</gene>
<dbReference type="eggNOG" id="COG1879">
    <property type="taxonomic scope" value="Bacteria"/>
</dbReference>
<evidence type="ECO:0000259" key="4">
    <source>
        <dbReference type="Pfam" id="PF13407"/>
    </source>
</evidence>
<sequence>MNSKKDLKRIPHTVFLCFLTVLAFASCKVEEEAKDQKIKVAFVTNGPADFWLYSQAGVKKAAKELGIEAEFKVGDQTTAKQKQIVDDLIVSGVKAVAISPANAKNQVQMINEWSAYIPVICADSDAPKSKRIAYLGTDNVAAGRQCGELLKQALPDGGKVMVFVGLRDAQNAIERFQGLKEAIEGTKIEILDLRTDNGDRVKARKNAEDALIAHPDIVGMVGLWAYNAPAILGALE</sequence>
<dbReference type="STRING" id="313628.LNTAR_08011"/>
<evidence type="ECO:0000256" key="2">
    <source>
        <dbReference type="ARBA" id="ARBA00007639"/>
    </source>
</evidence>
<dbReference type="Proteomes" id="UP000004947">
    <property type="component" value="Unassembled WGS sequence"/>
</dbReference>
<dbReference type="InterPro" id="IPR050555">
    <property type="entry name" value="Bact_Solute-Bind_Prot2"/>
</dbReference>
<keyword evidence="6" id="KW-1185">Reference proteome</keyword>
<reference evidence="5 6" key="1">
    <citation type="journal article" date="2010" name="J. Bacteriol.">
        <title>Genome sequence of Lentisphaera araneosa HTCC2155T, the type species of the order Lentisphaerales in the phylum Lentisphaerae.</title>
        <authorList>
            <person name="Thrash J.C."/>
            <person name="Cho J.C."/>
            <person name="Vergin K.L."/>
            <person name="Morris R.M."/>
            <person name="Giovannoni S.J."/>
        </authorList>
    </citation>
    <scope>NUCLEOTIDE SEQUENCE [LARGE SCALE GENOMIC DNA]</scope>
    <source>
        <strain evidence="5 6">HTCC2155</strain>
    </source>
</reference>
<accession>A6DTR7</accession>
<feature type="chain" id="PRO_5002692545" evidence="3">
    <location>
        <begin position="26"/>
        <end position="236"/>
    </location>
</feature>
<dbReference type="OrthoDB" id="9800520at2"/>
<dbReference type="PROSITE" id="PS51257">
    <property type="entry name" value="PROKAR_LIPOPROTEIN"/>
    <property type="match status" value="1"/>
</dbReference>
<dbReference type="InterPro" id="IPR025997">
    <property type="entry name" value="SBP_2_dom"/>
</dbReference>
<dbReference type="SUPFAM" id="SSF53822">
    <property type="entry name" value="Periplasmic binding protein-like I"/>
    <property type="match status" value="1"/>
</dbReference>
<dbReference type="Gene3D" id="3.40.50.2300">
    <property type="match status" value="2"/>
</dbReference>
<evidence type="ECO:0000313" key="6">
    <source>
        <dbReference type="Proteomes" id="UP000004947"/>
    </source>
</evidence>
<evidence type="ECO:0000313" key="5">
    <source>
        <dbReference type="EMBL" id="EDM24994.1"/>
    </source>
</evidence>
<dbReference type="RefSeq" id="WP_007281214.1">
    <property type="nucleotide sequence ID" value="NZ_ABCK01000040.1"/>
</dbReference>
<protein>
    <submittedName>
        <fullName evidence="5">Sugar (D-ribose) ABC transporter, periplasmic sugar-binding protein</fullName>
    </submittedName>
</protein>
<dbReference type="PANTHER" id="PTHR30036">
    <property type="entry name" value="D-XYLOSE-BINDING PERIPLASMIC PROTEIN"/>
    <property type="match status" value="1"/>
</dbReference>
<dbReference type="InterPro" id="IPR028082">
    <property type="entry name" value="Peripla_BP_I"/>
</dbReference>
<feature type="signal peptide" evidence="3">
    <location>
        <begin position="1"/>
        <end position="25"/>
    </location>
</feature>
<feature type="non-terminal residue" evidence="5">
    <location>
        <position position="236"/>
    </location>
</feature>